<dbReference type="InterPro" id="IPR036259">
    <property type="entry name" value="MFS_trans_sf"/>
</dbReference>
<keyword evidence="4 5" id="KW-0472">Membrane</keyword>
<dbReference type="AlphaFoldDB" id="A0A232EHD1"/>
<feature type="transmembrane region" description="Helical" evidence="5">
    <location>
        <begin position="466"/>
        <end position="498"/>
    </location>
</feature>
<protein>
    <recommendedName>
        <fullName evidence="6">Major facilitator superfamily (MFS) profile domain-containing protein</fullName>
    </recommendedName>
</protein>
<dbReference type="PANTHER" id="PTHR48021">
    <property type="match status" value="1"/>
</dbReference>
<accession>A0A232EHD1</accession>
<evidence type="ECO:0000259" key="6">
    <source>
        <dbReference type="PROSITE" id="PS50850"/>
    </source>
</evidence>
<evidence type="ECO:0000256" key="4">
    <source>
        <dbReference type="ARBA" id="ARBA00023136"/>
    </source>
</evidence>
<dbReference type="InterPro" id="IPR050549">
    <property type="entry name" value="MFS_Trehalose_Transporter"/>
</dbReference>
<dbReference type="Gene3D" id="1.20.1250.20">
    <property type="entry name" value="MFS general substrate transporter like domains"/>
    <property type="match status" value="1"/>
</dbReference>
<keyword evidence="3 5" id="KW-1133">Transmembrane helix</keyword>
<feature type="domain" description="Major facilitator superfamily (MFS) profile" evidence="6">
    <location>
        <begin position="52"/>
        <end position="502"/>
    </location>
</feature>
<sequence>MNNNITVNGEHKSDEIDREIKQNLSDIDYDKENKASAFRILASQSYATLATNMLKFSYGACMGFTTIFLIELAKKDAEIKVTFAELTWYYYSWVLSVILENITTYFFMIPVGSIVGGVVAQWMGSRLLMMLAAAMVVFSWLLYHFATNSSMVLFAQAINGAAGGMTKGPGLTYIAEISQPRLRGTLMSTATLFYLAGQFFAVLLGGYLYWRTVALVNLVVPVIGLIMCCFIPHSPHWLASKNRIEDAQRSLAWLRGWTTKECIKSEFETLMNTLEMSRKKTMTDESIGSSSFGDRLKRTVLPYLHRSFYIPLAVSCYIYFINTFGGSHSTQSYAGLIFQQIKSPLEAHTGTIILNAGRTLGAVSCLFTIRLVGKRKLIFFSLFGGGVSYAVAAIFNVLMENNQIDSKKYAWVPTISIIMAIFMIAAGIDKIMHLINSEIIPLQYRLVGSGIGQTFYNLNLATLNKVFLYVAGYVTLSGMFAGFATINLIGFLTIYFILPETEGRSLTEIEEHYSGVRKLTDKKKGDKDNDVPA</sequence>
<gene>
    <name evidence="7" type="ORF">TSAR_001791</name>
</gene>
<dbReference type="GO" id="GO:0016020">
    <property type="term" value="C:membrane"/>
    <property type="evidence" value="ECO:0007669"/>
    <property type="project" value="UniProtKB-SubCell"/>
</dbReference>
<evidence type="ECO:0000256" key="3">
    <source>
        <dbReference type="ARBA" id="ARBA00022989"/>
    </source>
</evidence>
<reference evidence="7 8" key="1">
    <citation type="journal article" date="2017" name="Curr. Biol.">
        <title>The Evolution of Venom by Co-option of Single-Copy Genes.</title>
        <authorList>
            <person name="Martinson E.O."/>
            <person name="Mrinalini"/>
            <person name="Kelkar Y.D."/>
            <person name="Chang C.H."/>
            <person name="Werren J.H."/>
        </authorList>
    </citation>
    <scope>NUCLEOTIDE SEQUENCE [LARGE SCALE GENOMIC DNA]</scope>
    <source>
        <strain evidence="7 8">Alberta</strain>
        <tissue evidence="7">Whole body</tissue>
    </source>
</reference>
<dbReference type="SUPFAM" id="SSF103473">
    <property type="entry name" value="MFS general substrate transporter"/>
    <property type="match status" value="1"/>
</dbReference>
<keyword evidence="8" id="KW-1185">Reference proteome</keyword>
<name>A0A232EHD1_9HYME</name>
<feature type="transmembrane region" description="Helical" evidence="5">
    <location>
        <begin position="49"/>
        <end position="70"/>
    </location>
</feature>
<evidence type="ECO:0000256" key="5">
    <source>
        <dbReference type="SAM" id="Phobius"/>
    </source>
</evidence>
<feature type="transmembrane region" description="Helical" evidence="5">
    <location>
        <begin position="186"/>
        <end position="208"/>
    </location>
</feature>
<organism evidence="7 8">
    <name type="scientific">Trichomalopsis sarcophagae</name>
    <dbReference type="NCBI Taxonomy" id="543379"/>
    <lineage>
        <taxon>Eukaryota</taxon>
        <taxon>Metazoa</taxon>
        <taxon>Ecdysozoa</taxon>
        <taxon>Arthropoda</taxon>
        <taxon>Hexapoda</taxon>
        <taxon>Insecta</taxon>
        <taxon>Pterygota</taxon>
        <taxon>Neoptera</taxon>
        <taxon>Endopterygota</taxon>
        <taxon>Hymenoptera</taxon>
        <taxon>Apocrita</taxon>
        <taxon>Proctotrupomorpha</taxon>
        <taxon>Chalcidoidea</taxon>
        <taxon>Pteromalidae</taxon>
        <taxon>Pteromalinae</taxon>
        <taxon>Trichomalopsis</taxon>
    </lineage>
</organism>
<feature type="transmembrane region" description="Helical" evidence="5">
    <location>
        <begin position="377"/>
        <end position="398"/>
    </location>
</feature>
<dbReference type="Proteomes" id="UP000215335">
    <property type="component" value="Unassembled WGS sequence"/>
</dbReference>
<dbReference type="EMBL" id="NNAY01004524">
    <property type="protein sequence ID" value="OXU17766.1"/>
    <property type="molecule type" value="Genomic_DNA"/>
</dbReference>
<feature type="transmembrane region" description="Helical" evidence="5">
    <location>
        <begin position="90"/>
        <end position="115"/>
    </location>
</feature>
<feature type="transmembrane region" description="Helical" evidence="5">
    <location>
        <begin position="303"/>
        <end position="321"/>
    </location>
</feature>
<comment type="caution">
    <text evidence="7">The sequence shown here is derived from an EMBL/GenBank/DDBJ whole genome shotgun (WGS) entry which is preliminary data.</text>
</comment>
<keyword evidence="2 5" id="KW-0812">Transmembrane</keyword>
<dbReference type="PROSITE" id="PS00217">
    <property type="entry name" value="SUGAR_TRANSPORT_2"/>
    <property type="match status" value="1"/>
</dbReference>
<dbReference type="PANTHER" id="PTHR48021:SF39">
    <property type="entry name" value="MAJOR FACILITATOR SUPERFAMILY (MFS) PROFILE DOMAIN-CONTAINING PROTEIN"/>
    <property type="match status" value="1"/>
</dbReference>
<dbReference type="PROSITE" id="PS50850">
    <property type="entry name" value="MFS"/>
    <property type="match status" value="1"/>
</dbReference>
<evidence type="ECO:0000313" key="7">
    <source>
        <dbReference type="EMBL" id="OXU17766.1"/>
    </source>
</evidence>
<evidence type="ECO:0000313" key="8">
    <source>
        <dbReference type="Proteomes" id="UP000215335"/>
    </source>
</evidence>
<dbReference type="STRING" id="543379.A0A232EHD1"/>
<dbReference type="InterPro" id="IPR020846">
    <property type="entry name" value="MFS_dom"/>
</dbReference>
<proteinExistence type="predicted"/>
<feature type="transmembrane region" description="Helical" evidence="5">
    <location>
        <begin position="127"/>
        <end position="146"/>
    </location>
</feature>
<evidence type="ECO:0000256" key="1">
    <source>
        <dbReference type="ARBA" id="ARBA00004141"/>
    </source>
</evidence>
<dbReference type="InterPro" id="IPR005829">
    <property type="entry name" value="Sugar_transporter_CS"/>
</dbReference>
<evidence type="ECO:0000256" key="2">
    <source>
        <dbReference type="ARBA" id="ARBA00022692"/>
    </source>
</evidence>
<dbReference type="InterPro" id="IPR005828">
    <property type="entry name" value="MFS_sugar_transport-like"/>
</dbReference>
<comment type="subcellular location">
    <subcellularLocation>
        <location evidence="1">Membrane</location>
        <topology evidence="1">Multi-pass membrane protein</topology>
    </subcellularLocation>
</comment>
<feature type="transmembrane region" description="Helical" evidence="5">
    <location>
        <begin position="214"/>
        <end position="233"/>
    </location>
</feature>
<dbReference type="Pfam" id="PF00083">
    <property type="entry name" value="Sugar_tr"/>
    <property type="match status" value="1"/>
</dbReference>
<dbReference type="GO" id="GO:0022857">
    <property type="term" value="F:transmembrane transporter activity"/>
    <property type="evidence" value="ECO:0007669"/>
    <property type="project" value="InterPro"/>
</dbReference>
<feature type="transmembrane region" description="Helical" evidence="5">
    <location>
        <begin position="410"/>
        <end position="428"/>
    </location>
</feature>